<gene>
    <name evidence="3" type="ORF">FE784_05170</name>
</gene>
<dbReference type="Pfam" id="PF22725">
    <property type="entry name" value="GFO_IDH_MocA_C3"/>
    <property type="match status" value="1"/>
</dbReference>
<dbReference type="SUPFAM" id="SSF51735">
    <property type="entry name" value="NAD(P)-binding Rossmann-fold domains"/>
    <property type="match status" value="1"/>
</dbReference>
<dbReference type="InterPro" id="IPR055170">
    <property type="entry name" value="GFO_IDH_MocA-like_dom"/>
</dbReference>
<feature type="domain" description="GFO/IDH/MocA-like oxidoreductase" evidence="2">
    <location>
        <begin position="131"/>
        <end position="256"/>
    </location>
</feature>
<dbReference type="PANTHER" id="PTHR43377:SF1">
    <property type="entry name" value="BILIVERDIN REDUCTASE A"/>
    <property type="match status" value="1"/>
</dbReference>
<evidence type="ECO:0000259" key="2">
    <source>
        <dbReference type="Pfam" id="PF22725"/>
    </source>
</evidence>
<accession>A0A5C4TEA3</accession>
<protein>
    <submittedName>
        <fullName evidence="3">Gfo/Idh/MocA family oxidoreductase</fullName>
    </submittedName>
</protein>
<evidence type="ECO:0000259" key="1">
    <source>
        <dbReference type="Pfam" id="PF01408"/>
    </source>
</evidence>
<dbReference type="InterPro" id="IPR051450">
    <property type="entry name" value="Gfo/Idh/MocA_Oxidoreductases"/>
</dbReference>
<dbReference type="Proteomes" id="UP000307943">
    <property type="component" value="Unassembled WGS sequence"/>
</dbReference>
<name>A0A5C4TEA3_9BACL</name>
<comment type="caution">
    <text evidence="3">The sequence shown here is derived from an EMBL/GenBank/DDBJ whole genome shotgun (WGS) entry which is preliminary data.</text>
</comment>
<dbReference type="GO" id="GO:0000166">
    <property type="term" value="F:nucleotide binding"/>
    <property type="evidence" value="ECO:0007669"/>
    <property type="project" value="InterPro"/>
</dbReference>
<dbReference type="AlphaFoldDB" id="A0A5C4TEA3"/>
<organism evidence="3 4">
    <name type="scientific">Paenibacillus hemerocallicola</name>
    <dbReference type="NCBI Taxonomy" id="1172614"/>
    <lineage>
        <taxon>Bacteria</taxon>
        <taxon>Bacillati</taxon>
        <taxon>Bacillota</taxon>
        <taxon>Bacilli</taxon>
        <taxon>Bacillales</taxon>
        <taxon>Paenibacillaceae</taxon>
        <taxon>Paenibacillus</taxon>
    </lineage>
</organism>
<dbReference type="Gene3D" id="3.30.360.10">
    <property type="entry name" value="Dihydrodipicolinate Reductase, domain 2"/>
    <property type="match status" value="1"/>
</dbReference>
<keyword evidence="4" id="KW-1185">Reference proteome</keyword>
<dbReference type="EMBL" id="VDCQ01000005">
    <property type="protein sequence ID" value="TNJ67348.1"/>
    <property type="molecule type" value="Genomic_DNA"/>
</dbReference>
<evidence type="ECO:0000313" key="4">
    <source>
        <dbReference type="Proteomes" id="UP000307943"/>
    </source>
</evidence>
<dbReference type="PANTHER" id="PTHR43377">
    <property type="entry name" value="BILIVERDIN REDUCTASE A"/>
    <property type="match status" value="1"/>
</dbReference>
<dbReference type="InterPro" id="IPR000683">
    <property type="entry name" value="Gfo/Idh/MocA-like_OxRdtase_N"/>
</dbReference>
<proteinExistence type="predicted"/>
<feature type="domain" description="Gfo/Idh/MocA-like oxidoreductase N-terminal" evidence="1">
    <location>
        <begin position="4"/>
        <end position="111"/>
    </location>
</feature>
<sequence length="338" mass="37772">MSYRFGVVGCRHGHIQSFIADMLDRGHTCAGIYDPEDWKLARQYAERFNIPIVERAEELLNRNVHIVGSSAVNNEKIDLIEACERNGQHLLLDKPAVTDRSGLQRLEAVVRRGAIQIGMMLPKRFWGYLTALKREIESGALGQLVTIYISSPHKLMPASRDAWHFSKERNGGVLIDLLIHDMDLLRWLTGQEIVMTQSVMSKTILPEYPDFYDAACVQVVMGDGTSAQLYADWHTPANNKDGRYSRIVIAGTEGYAEYGVCYDPAEGKEKTRLRITRGDGPDQGGIYLQPDADSSTALSDFLDRVEGKPGSFTHQDIVAASRATIEADEQAVIRNRFA</sequence>
<dbReference type="OrthoDB" id="256869at2"/>
<reference evidence="3 4" key="1">
    <citation type="submission" date="2019-05" db="EMBL/GenBank/DDBJ databases">
        <title>We sequenced the genome of Paenibacillus hemerocallicola KCTC 33185 for further insight into its adaptation and study the phylogeny of Paenibacillus.</title>
        <authorList>
            <person name="Narsing Rao M.P."/>
        </authorList>
    </citation>
    <scope>NUCLEOTIDE SEQUENCE [LARGE SCALE GENOMIC DNA]</scope>
    <source>
        <strain evidence="3 4">KCTC 33185</strain>
    </source>
</reference>
<dbReference type="Pfam" id="PF01408">
    <property type="entry name" value="GFO_IDH_MocA"/>
    <property type="match status" value="1"/>
</dbReference>
<dbReference type="InterPro" id="IPR036291">
    <property type="entry name" value="NAD(P)-bd_dom_sf"/>
</dbReference>
<dbReference type="Gene3D" id="3.40.50.720">
    <property type="entry name" value="NAD(P)-binding Rossmann-like Domain"/>
    <property type="match status" value="1"/>
</dbReference>
<dbReference type="SUPFAM" id="SSF55347">
    <property type="entry name" value="Glyceraldehyde-3-phosphate dehydrogenase-like, C-terminal domain"/>
    <property type="match status" value="1"/>
</dbReference>
<dbReference type="RefSeq" id="WP_139601061.1">
    <property type="nucleotide sequence ID" value="NZ_VDCQ01000005.1"/>
</dbReference>
<evidence type="ECO:0000313" key="3">
    <source>
        <dbReference type="EMBL" id="TNJ67348.1"/>
    </source>
</evidence>